<comment type="subcellular location">
    <subcellularLocation>
        <location evidence="1 10">Nucleus</location>
    </subcellularLocation>
</comment>
<dbReference type="AlphaFoldDB" id="G3MRG3"/>
<dbReference type="GO" id="GO:0006357">
    <property type="term" value="P:regulation of transcription by RNA polymerase II"/>
    <property type="evidence" value="ECO:0007669"/>
    <property type="project" value="InterPro"/>
</dbReference>
<gene>
    <name evidence="10" type="primary">MED18</name>
</gene>
<evidence type="ECO:0000256" key="8">
    <source>
        <dbReference type="ARBA" id="ARBA00025687"/>
    </source>
</evidence>
<comment type="function">
    <text evidence="8 10">Component of the Mediator complex, a coactivator involved in the regulated transcription of nearly all RNA polymerase II-dependent genes. Mediator functions as a bridge to convey information from gene-specific regulatory proteins to the basal RNA polymerase II transcription machinery. Mediator is recruited to promoters by direct interactions with regulatory proteins and serves as a scaffold for the assembly of a functional preinitiation complex with RNA polymerase II and the general transcription factors.</text>
</comment>
<evidence type="ECO:0000256" key="4">
    <source>
        <dbReference type="ARBA" id="ARBA00023015"/>
    </source>
</evidence>
<dbReference type="FunFam" id="2.40.320.10:FF:000001">
    <property type="entry name" value="Mediator of RNA polymerase II transcription subunit 18"/>
    <property type="match status" value="1"/>
</dbReference>
<name>G3MRG3_AMBMU</name>
<organism evidence="11">
    <name type="scientific">Amblyomma maculatum</name>
    <name type="common">Gulf Coast tick</name>
    <dbReference type="NCBI Taxonomy" id="34609"/>
    <lineage>
        <taxon>Eukaryota</taxon>
        <taxon>Metazoa</taxon>
        <taxon>Ecdysozoa</taxon>
        <taxon>Arthropoda</taxon>
        <taxon>Chelicerata</taxon>
        <taxon>Arachnida</taxon>
        <taxon>Acari</taxon>
        <taxon>Parasitiformes</taxon>
        <taxon>Ixodida</taxon>
        <taxon>Ixodoidea</taxon>
        <taxon>Ixodidae</taxon>
        <taxon>Amblyomminae</taxon>
        <taxon>Amblyomma</taxon>
    </lineage>
</organism>
<dbReference type="EMBL" id="JO844464">
    <property type="protein sequence ID" value="AEO36081.1"/>
    <property type="molecule type" value="mRNA"/>
</dbReference>
<dbReference type="InterPro" id="IPR019095">
    <property type="entry name" value="Mediator_Med18"/>
</dbReference>
<evidence type="ECO:0000256" key="7">
    <source>
        <dbReference type="ARBA" id="ARBA00023242"/>
    </source>
</evidence>
<evidence type="ECO:0000256" key="6">
    <source>
        <dbReference type="ARBA" id="ARBA00023163"/>
    </source>
</evidence>
<dbReference type="GO" id="GO:0006369">
    <property type="term" value="P:termination of RNA polymerase II transcription"/>
    <property type="evidence" value="ECO:0007669"/>
    <property type="project" value="TreeGrafter"/>
</dbReference>
<dbReference type="GO" id="GO:0016592">
    <property type="term" value="C:mediator complex"/>
    <property type="evidence" value="ECO:0007669"/>
    <property type="project" value="InterPro"/>
</dbReference>
<evidence type="ECO:0000256" key="5">
    <source>
        <dbReference type="ARBA" id="ARBA00023159"/>
    </source>
</evidence>
<keyword evidence="6 10" id="KW-0804">Transcription</keyword>
<comment type="subunit">
    <text evidence="10">Component of the Mediator complex.</text>
</comment>
<evidence type="ECO:0000256" key="9">
    <source>
        <dbReference type="ARBA" id="ARBA00032012"/>
    </source>
</evidence>
<accession>G3MRG3</accession>
<dbReference type="Gene3D" id="2.40.320.10">
    <property type="entry name" value="Hypothetical Protein Pfu-838710-001"/>
    <property type="match status" value="1"/>
</dbReference>
<dbReference type="GO" id="GO:0003712">
    <property type="term" value="F:transcription coregulator activity"/>
    <property type="evidence" value="ECO:0007669"/>
    <property type="project" value="InterPro"/>
</dbReference>
<evidence type="ECO:0000313" key="11">
    <source>
        <dbReference type="EMBL" id="AEO36081.1"/>
    </source>
</evidence>
<evidence type="ECO:0000256" key="1">
    <source>
        <dbReference type="ARBA" id="ARBA00004123"/>
    </source>
</evidence>
<protein>
    <recommendedName>
        <fullName evidence="3 10">Mediator of RNA polymerase II transcription subunit 18</fullName>
    </recommendedName>
    <alternativeName>
        <fullName evidence="9 10">Mediator complex subunit 18</fullName>
    </alternativeName>
</protein>
<keyword evidence="4 10" id="KW-0805">Transcription regulation</keyword>
<evidence type="ECO:0000256" key="2">
    <source>
        <dbReference type="ARBA" id="ARBA00009814"/>
    </source>
</evidence>
<sequence>METTPPTLRRGLVPVMEYLLQGSIMDGACEVLLHRLRGLCDNSDSPIESFHDYEMVFQIRGSTGTPLTVRARQSLDSPQMPWHLRYLGQPEVGDKSRHTVVRSCIDVSTSNNVASFLNELGFRLDFEFVLKGHMFQKGRMKIIVAKVFRLVQQGNPESIEPISNSHIIELSVIAPAGQESLGDEMKAFADQLKPYPFLGLSFVPFFPQACKHSKFVSSKLNLPLFDLLNKLNIVHIENYSKRTECGLRFLNTLSAIFE</sequence>
<dbReference type="PANTHER" id="PTHR13321:SF2">
    <property type="entry name" value="MEDIATOR OF RNA POLYMERASE II TRANSCRIPTION SUBUNIT 18"/>
    <property type="match status" value="1"/>
</dbReference>
<evidence type="ECO:0000256" key="3">
    <source>
        <dbReference type="ARBA" id="ARBA00019612"/>
    </source>
</evidence>
<comment type="similarity">
    <text evidence="2 10">Belongs to the Mediator complex subunit 18 family.</text>
</comment>
<reference evidence="11" key="1">
    <citation type="journal article" date="2011" name="PLoS ONE">
        <title>A deep insight into the sialotranscriptome of the gulf coast tick, Amblyomma maculatum.</title>
        <authorList>
            <person name="Karim S."/>
            <person name="Singh P."/>
            <person name="Ribeiro J.M."/>
        </authorList>
    </citation>
    <scope>NUCLEOTIDE SEQUENCE</scope>
    <source>
        <tissue evidence="11">Salivary gland</tissue>
    </source>
</reference>
<evidence type="ECO:0000256" key="10">
    <source>
        <dbReference type="RuleBase" id="RU364150"/>
    </source>
</evidence>
<keyword evidence="5 10" id="KW-0010">Activator</keyword>
<keyword evidence="7 10" id="KW-0539">Nucleus</keyword>
<dbReference type="GO" id="GO:0070847">
    <property type="term" value="C:core mediator complex"/>
    <property type="evidence" value="ECO:0007669"/>
    <property type="project" value="TreeGrafter"/>
</dbReference>
<dbReference type="PANTHER" id="PTHR13321">
    <property type="entry name" value="MEDIATOR OF RNA POLYMERASE II TRANSCRIPTION, SUBUNIT 18"/>
    <property type="match status" value="1"/>
</dbReference>
<dbReference type="Pfam" id="PF09637">
    <property type="entry name" value="Med18"/>
    <property type="match status" value="1"/>
</dbReference>
<proteinExistence type="evidence at transcript level"/>